<reference evidence="9" key="2">
    <citation type="submission" date="2007-04" db="EMBL/GenBank/DDBJ databases">
        <title>Complete genome sequence of the nitrogen-fixing bacterium Azorhizobium caulinodans ORS571.</title>
        <authorList>
            <person name="Lee K.B."/>
            <person name="Backer P.D."/>
            <person name="Aono T."/>
            <person name="Liu C.T."/>
            <person name="Suzuki S."/>
            <person name="Suzuki T."/>
            <person name="Kaneko T."/>
            <person name="Yamada M."/>
            <person name="Tabata S."/>
            <person name="Kupfer D.M."/>
            <person name="Najar F.Z."/>
            <person name="Wiley G.B."/>
            <person name="Roe B."/>
            <person name="Binnewies T."/>
            <person name="Ussery D."/>
            <person name="Vereecke D."/>
            <person name="Gevers D."/>
            <person name="Holsters M."/>
            <person name="Oyaizu H."/>
        </authorList>
    </citation>
    <scope>NUCLEOTIDE SEQUENCE [LARGE SCALE GENOMIC DNA]</scope>
    <source>
        <strain evidence="9">ATCC 43989 / DSM 5975 / JCM 20966 / LMG 6465 / NBRC 14845 / NCIMB 13405 / ORS 571</strain>
    </source>
</reference>
<feature type="transmembrane region" description="Helical" evidence="6">
    <location>
        <begin position="188"/>
        <end position="210"/>
    </location>
</feature>
<evidence type="ECO:0000313" key="9">
    <source>
        <dbReference type="Proteomes" id="UP000000270"/>
    </source>
</evidence>
<keyword evidence="9" id="KW-1185">Reference proteome</keyword>
<reference evidence="8 9" key="5">
    <citation type="journal article" date="2010" name="Appl. Environ. Microbiol.">
        <title>phrR-like gene praR of Azorhizobium caulinodans ORS571 is essential for symbiosis with Sesbania rostrata and is involved in expression of reb genes.</title>
        <authorList>
            <person name="Akiba N."/>
            <person name="Aono T."/>
            <person name="Toyazaki H."/>
            <person name="Sato S."/>
            <person name="Oyaizu H."/>
        </authorList>
    </citation>
    <scope>NUCLEOTIDE SEQUENCE [LARGE SCALE GENOMIC DNA]</scope>
    <source>
        <strain evidence="9">ATCC 43989 / DSM 5975 / JCM 20966 / LMG 6465 / NBRC 14845 / NCIMB 13405 / ORS 571</strain>
    </source>
</reference>
<feature type="transmembrane region" description="Helical" evidence="6">
    <location>
        <begin position="31"/>
        <end position="55"/>
    </location>
</feature>
<feature type="transmembrane region" description="Helical" evidence="6">
    <location>
        <begin position="355"/>
        <end position="377"/>
    </location>
</feature>
<evidence type="ECO:0000256" key="3">
    <source>
        <dbReference type="ARBA" id="ARBA00022692"/>
    </source>
</evidence>
<dbReference type="SUPFAM" id="SSF103473">
    <property type="entry name" value="MFS general substrate transporter"/>
    <property type="match status" value="1"/>
</dbReference>
<protein>
    <submittedName>
        <fullName evidence="8">Transmembrane efflux protein</fullName>
    </submittedName>
</protein>
<keyword evidence="5 6" id="KW-0472">Membrane</keyword>
<keyword evidence="3 6" id="KW-0812">Transmembrane</keyword>
<keyword evidence="4 6" id="KW-1133">Transmembrane helix</keyword>
<dbReference type="eggNOG" id="COG2814">
    <property type="taxonomic scope" value="Bacteria"/>
</dbReference>
<evidence type="ECO:0000313" key="8">
    <source>
        <dbReference type="EMBL" id="BAF86282.1"/>
    </source>
</evidence>
<reference evidence="8 9" key="3">
    <citation type="journal article" date="2008" name="BMC Genomics">
        <title>The genome of the versatile nitrogen fixer Azorhizobium caulinodans ORS571.</title>
        <authorList>
            <person name="Lee KB."/>
            <person name="Backer P.D."/>
            <person name="Aono T."/>
            <person name="Liu CT."/>
            <person name="Suzuki S."/>
            <person name="Suzuki T."/>
            <person name="Kaneko T."/>
            <person name="Yamada M."/>
            <person name="Tabata S."/>
            <person name="Kupfer D.M."/>
            <person name="Najar F.Z."/>
            <person name="Wiley G.B."/>
            <person name="Roe B."/>
            <person name="Binnewies T.T."/>
            <person name="Ussery D.W."/>
            <person name="D'Haeze W."/>
            <person name="Herder J.D."/>
            <person name="Gevers D."/>
            <person name="Vereecke D."/>
            <person name="Holsters M."/>
            <person name="Oyaizu H."/>
        </authorList>
    </citation>
    <scope>NUCLEOTIDE SEQUENCE [LARGE SCALE GENOMIC DNA]</scope>
    <source>
        <strain evidence="9">ATCC 43989 / DSM 5975 / JCM 20966 / LMG 6465 / NBRC 14845 / NCIMB 13405 / ORS 571</strain>
    </source>
</reference>
<evidence type="ECO:0000256" key="6">
    <source>
        <dbReference type="SAM" id="Phobius"/>
    </source>
</evidence>
<dbReference type="InterPro" id="IPR001958">
    <property type="entry name" value="Tet-R_TetA/multi-R_MdtG-like"/>
</dbReference>
<dbReference type="InterPro" id="IPR011701">
    <property type="entry name" value="MFS"/>
</dbReference>
<dbReference type="PRINTS" id="PR01035">
    <property type="entry name" value="TCRTETA"/>
</dbReference>
<reference evidence="8 9" key="1">
    <citation type="journal article" date="2007" name="Appl. Environ. Microbiol.">
        <title>Rhizobial factors required for stem nodule maturation and maintenance in Sesbania rostrata-Azorhizobium caulinodans ORS571 symbiosis.</title>
        <authorList>
            <person name="Suzuki S."/>
            <person name="Aono T."/>
            <person name="Lee KB."/>
            <person name="Suzuki T."/>
            <person name="Liu CT."/>
            <person name="Miwa H."/>
            <person name="Wakao S."/>
            <person name="Iki T."/>
            <person name="Oyaizu H."/>
        </authorList>
    </citation>
    <scope>NUCLEOTIDE SEQUENCE [LARGE SCALE GENOMIC DNA]</scope>
    <source>
        <strain evidence="9">ATCC 43989 / DSM 5975 / JCM 20966 / LMG 6465 / NBRC 14845 / NCIMB 13405 / ORS 571</strain>
    </source>
</reference>
<feature type="transmembrane region" description="Helical" evidence="6">
    <location>
        <begin position="156"/>
        <end position="176"/>
    </location>
</feature>
<dbReference type="InterPro" id="IPR050189">
    <property type="entry name" value="MFS_Efflux_Transporters"/>
</dbReference>
<dbReference type="CDD" id="cd17324">
    <property type="entry name" value="MFS_NepI_like"/>
    <property type="match status" value="1"/>
</dbReference>
<dbReference type="InterPro" id="IPR020846">
    <property type="entry name" value="MFS_dom"/>
</dbReference>
<keyword evidence="2" id="KW-1003">Cell membrane</keyword>
<dbReference type="PANTHER" id="PTHR43124:SF8">
    <property type="entry name" value="INNER MEMBRANE TRANSPORT PROTEIN YDHP"/>
    <property type="match status" value="1"/>
</dbReference>
<gene>
    <name evidence="8" type="ordered locus">AZC_0284</name>
</gene>
<dbReference type="InterPro" id="IPR036259">
    <property type="entry name" value="MFS_trans_sf"/>
</dbReference>
<accession>A8IJC5</accession>
<feature type="transmembrane region" description="Helical" evidence="6">
    <location>
        <begin position="67"/>
        <end position="90"/>
    </location>
</feature>
<dbReference type="PROSITE" id="PS50850">
    <property type="entry name" value="MFS"/>
    <property type="match status" value="1"/>
</dbReference>
<feature type="transmembrane region" description="Helical" evidence="6">
    <location>
        <begin position="97"/>
        <end position="117"/>
    </location>
</feature>
<feature type="transmembrane region" description="Helical" evidence="6">
    <location>
        <begin position="320"/>
        <end position="343"/>
    </location>
</feature>
<dbReference type="PANTHER" id="PTHR43124">
    <property type="entry name" value="PURINE EFFLUX PUMP PBUE"/>
    <property type="match status" value="1"/>
</dbReference>
<feature type="transmembrane region" description="Helical" evidence="6">
    <location>
        <begin position="291"/>
        <end position="314"/>
    </location>
</feature>
<dbReference type="KEGG" id="azc:AZC_0284"/>
<sequence length="419" mass="42960">MLQRRMRCRVDAGFTRSPAFGRPLRMSAMPVALYALAAGAFGIGVTEFVIMGLLLDVGADLGVSLSAAGLLISGYALGVVVGAPVLTILTARWPRKAVLLGLMAVFTLGNLACALAPDYELLMAARVLTAFAHATFFGVGSVVATGLVPANKKASAIAIMFTGLTVANILGVPFGTWLGQHYGWRSTFWAVTLVGVLAFAVIALLVPANAAKPEASNLKKDLAVLTRAPLLLGLLTTVLSWVGVFAAFTYIAPMLTKITGFAESAVSPILLVFGAGLVVGNLAGGRLADRWLVPTVYGSLVVLAAVLGALTFALHNAVAAVIFVGLLGAVAFATVAPLQMWVLEKAQGAGQSLASSFNIAAFNLGNAIGAWLGGVVIDHGLGLGAVPWVAALVPLAAVPVAWWAGRLEAGRALTPAAAE</sequence>
<dbReference type="EMBL" id="AP009384">
    <property type="protein sequence ID" value="BAF86282.1"/>
    <property type="molecule type" value="Genomic_DNA"/>
</dbReference>
<feature type="transmembrane region" description="Helical" evidence="6">
    <location>
        <begin position="265"/>
        <end position="284"/>
    </location>
</feature>
<evidence type="ECO:0000259" key="7">
    <source>
        <dbReference type="PROSITE" id="PS50850"/>
    </source>
</evidence>
<organism evidence="8 9">
    <name type="scientific">Azorhizobium caulinodans (strain ATCC 43989 / DSM 5975 / JCM 20966 / LMG 6465 / NBRC 14845 / NCIMB 13405 / ORS 571)</name>
    <dbReference type="NCBI Taxonomy" id="438753"/>
    <lineage>
        <taxon>Bacteria</taxon>
        <taxon>Pseudomonadati</taxon>
        <taxon>Pseudomonadota</taxon>
        <taxon>Alphaproteobacteria</taxon>
        <taxon>Hyphomicrobiales</taxon>
        <taxon>Xanthobacteraceae</taxon>
        <taxon>Azorhizobium</taxon>
    </lineage>
</organism>
<feature type="transmembrane region" description="Helical" evidence="6">
    <location>
        <begin position="230"/>
        <end position="253"/>
    </location>
</feature>
<comment type="subcellular location">
    <subcellularLocation>
        <location evidence="1">Cell membrane</location>
        <topology evidence="1">Multi-pass membrane protein</topology>
    </subcellularLocation>
</comment>
<feature type="transmembrane region" description="Helical" evidence="6">
    <location>
        <begin position="383"/>
        <end position="404"/>
    </location>
</feature>
<dbReference type="HOGENOM" id="CLU_001265_61_2_5"/>
<reference evidence="8 9" key="4">
    <citation type="journal article" date="2009" name="Appl. Environ. Microbiol.">
        <title>Comparative genome-wide transcriptional profiling of Azorhizobium caulinodans ORS571 grown under free-living and symbiotic conditions.</title>
        <authorList>
            <person name="Tsukada S."/>
            <person name="Aono T."/>
            <person name="Akiba N."/>
            <person name="Lee KB."/>
            <person name="Liu CT."/>
            <person name="Toyazaki H."/>
            <person name="Oyaizu H."/>
        </authorList>
    </citation>
    <scope>NUCLEOTIDE SEQUENCE [LARGE SCALE GENOMIC DNA]</scope>
    <source>
        <strain evidence="9">ATCC 43989 / DSM 5975 / JCM 20966 / LMG 6465 / NBRC 14845 / NCIMB 13405 / ORS 571</strain>
    </source>
</reference>
<feature type="domain" description="Major facilitator superfamily (MFS) profile" evidence="7">
    <location>
        <begin position="32"/>
        <end position="408"/>
    </location>
</feature>
<evidence type="ECO:0000256" key="2">
    <source>
        <dbReference type="ARBA" id="ARBA00022475"/>
    </source>
</evidence>
<dbReference type="AlphaFoldDB" id="A8IJC5"/>
<reference evidence="8 9" key="6">
    <citation type="journal article" date="2011" name="Appl. Environ. Microbiol.">
        <title>Involvement of the azorhizobial chromosome partition gene (parA) in the onset of bacteroid differentiation during Sesbania rostrata stem nodule development.</title>
        <authorList>
            <person name="Liu CT."/>
            <person name="Lee KB."/>
            <person name="Wang YS."/>
            <person name="Peng MH."/>
            <person name="Lee KT."/>
            <person name="Suzuki S."/>
            <person name="Suzuki T."/>
            <person name="Oyaizu H."/>
        </authorList>
    </citation>
    <scope>NUCLEOTIDE SEQUENCE [LARGE SCALE GENOMIC DNA]</scope>
    <source>
        <strain evidence="9">ATCC 43989 / DSM 5975 / JCM 20966 / LMG 6465 / NBRC 14845 / NCIMB 13405 / ORS 571</strain>
    </source>
</reference>
<dbReference type="Pfam" id="PF07690">
    <property type="entry name" value="MFS_1"/>
    <property type="match status" value="1"/>
</dbReference>
<dbReference type="Proteomes" id="UP000000270">
    <property type="component" value="Chromosome"/>
</dbReference>
<evidence type="ECO:0000256" key="1">
    <source>
        <dbReference type="ARBA" id="ARBA00004651"/>
    </source>
</evidence>
<name>A8IJC5_AZOC5</name>
<feature type="transmembrane region" description="Helical" evidence="6">
    <location>
        <begin position="123"/>
        <end position="144"/>
    </location>
</feature>
<dbReference type="Gene3D" id="1.20.1250.20">
    <property type="entry name" value="MFS general substrate transporter like domains"/>
    <property type="match status" value="1"/>
</dbReference>
<proteinExistence type="predicted"/>
<dbReference type="GO" id="GO:0005886">
    <property type="term" value="C:plasma membrane"/>
    <property type="evidence" value="ECO:0007669"/>
    <property type="project" value="UniProtKB-SubCell"/>
</dbReference>
<evidence type="ECO:0000256" key="4">
    <source>
        <dbReference type="ARBA" id="ARBA00022989"/>
    </source>
</evidence>
<evidence type="ECO:0000256" key="5">
    <source>
        <dbReference type="ARBA" id="ARBA00023136"/>
    </source>
</evidence>
<dbReference type="GO" id="GO:0022857">
    <property type="term" value="F:transmembrane transporter activity"/>
    <property type="evidence" value="ECO:0007669"/>
    <property type="project" value="InterPro"/>
</dbReference>